<dbReference type="GO" id="GO:0033554">
    <property type="term" value="P:cellular response to stress"/>
    <property type="evidence" value="ECO:0007669"/>
    <property type="project" value="TreeGrafter"/>
</dbReference>
<keyword evidence="9" id="KW-1185">Reference proteome</keyword>
<evidence type="ECO:0000313" key="9">
    <source>
        <dbReference type="Proteomes" id="UP001333110"/>
    </source>
</evidence>
<gene>
    <name evidence="8" type="ORF">QYF61_014924</name>
</gene>
<evidence type="ECO:0000256" key="4">
    <source>
        <dbReference type="ARBA" id="ARBA00022777"/>
    </source>
</evidence>
<keyword evidence="2" id="KW-0808">Transferase</keyword>
<keyword evidence="5" id="KW-0067">ATP-binding</keyword>
<dbReference type="InterPro" id="IPR043969">
    <property type="entry name" value="MAP3K_PH"/>
</dbReference>
<evidence type="ECO:0000256" key="5">
    <source>
        <dbReference type="ARBA" id="ARBA00022840"/>
    </source>
</evidence>
<dbReference type="PANTHER" id="PTHR11584">
    <property type="entry name" value="SERINE/THREONINE PROTEIN KINASE"/>
    <property type="match status" value="1"/>
</dbReference>
<feature type="domain" description="MAP3K TRAFs-binding" evidence="6">
    <location>
        <begin position="8"/>
        <end position="107"/>
    </location>
</feature>
<dbReference type="Pfam" id="PF19039">
    <property type="entry name" value="ASK_PH"/>
    <property type="match status" value="1"/>
</dbReference>
<evidence type="ECO:0000313" key="8">
    <source>
        <dbReference type="EMBL" id="KAK4831036.1"/>
    </source>
</evidence>
<dbReference type="GO" id="GO:0005524">
    <property type="term" value="F:ATP binding"/>
    <property type="evidence" value="ECO:0007669"/>
    <property type="project" value="UniProtKB-KW"/>
</dbReference>
<dbReference type="GO" id="GO:0004709">
    <property type="term" value="F:MAP kinase kinase kinase activity"/>
    <property type="evidence" value="ECO:0007669"/>
    <property type="project" value="TreeGrafter"/>
</dbReference>
<evidence type="ECO:0000256" key="2">
    <source>
        <dbReference type="ARBA" id="ARBA00022679"/>
    </source>
</evidence>
<dbReference type="EMBL" id="JAUNZN010000001">
    <property type="protein sequence ID" value="KAK4831036.1"/>
    <property type="molecule type" value="Genomic_DNA"/>
</dbReference>
<keyword evidence="1" id="KW-0723">Serine/threonine-protein kinase</keyword>
<sequence>MSIFYFFSAYYKETLLNDIRKAREKYQGDELAKELARIKLRMDNTEVLTSDIVINLLLSYRDIQDYDAMVKLVETLEMLPTCDLADQHNIKFHYAFALNRPTERFREVKEEWLVLQDRETDLNSLILFSVFDFRRNNAGDREKALQVMLQVLQTCDHPAPDMFCLCGRIYKDMFLDSDCKDTNSRDHAIEWYRKGFELQSTLYSGINLAVLLLVAGQQFESSMELRKIGVRLNSLLGRKGSLEKMNNYWDVGQFFSVSMLANDVGKAVQAAEKLFKLKPPVWYLKSLVQNLMLIQHFKKLTIEHSPRQERLTFWLDIIFEATKETTNGLRFPVLVIEPTKVYQPAYVSINNEADERSLSLWHVSPTEMVKLPADVFHVF</sequence>
<comment type="caution">
    <text evidence="8">The sequence shown here is derived from an EMBL/GenBank/DDBJ whole genome shotgun (WGS) entry which is preliminary data.</text>
</comment>
<feature type="domain" description="MAP3K TRAFs-binding" evidence="6">
    <location>
        <begin position="134"/>
        <end position="316"/>
    </location>
</feature>
<evidence type="ECO:0008006" key="10">
    <source>
        <dbReference type="Google" id="ProtNLM"/>
    </source>
</evidence>
<evidence type="ECO:0000259" key="6">
    <source>
        <dbReference type="Pfam" id="PF13281"/>
    </source>
</evidence>
<evidence type="ECO:0000256" key="1">
    <source>
        <dbReference type="ARBA" id="ARBA00022527"/>
    </source>
</evidence>
<keyword evidence="3" id="KW-0547">Nucleotide-binding</keyword>
<protein>
    <recommendedName>
        <fullName evidence="10">MAP3K TRAFs-binding domain-containing protein</fullName>
    </recommendedName>
</protein>
<dbReference type="Pfam" id="PF13281">
    <property type="entry name" value="MAP3K_TRAF_bd"/>
    <property type="match status" value="2"/>
</dbReference>
<keyword evidence="4" id="KW-0418">Kinase</keyword>
<dbReference type="PANTHER" id="PTHR11584:SF363">
    <property type="entry name" value="MITOGEN-ACTIVATED PROTEIN KINASE KINASE KINASE 15"/>
    <property type="match status" value="1"/>
</dbReference>
<feature type="domain" description="MAP3K PH" evidence="7">
    <location>
        <begin position="329"/>
        <end position="369"/>
    </location>
</feature>
<dbReference type="Proteomes" id="UP001333110">
    <property type="component" value="Unassembled WGS sequence"/>
</dbReference>
<name>A0AAN7Q3U2_MYCAM</name>
<reference evidence="8 9" key="1">
    <citation type="journal article" date="2023" name="J. Hered.">
        <title>Chromosome-level genome of the wood stork (Mycteria americana) provides insight into avian chromosome evolution.</title>
        <authorList>
            <person name="Flamio R. Jr."/>
            <person name="Ramstad K.M."/>
        </authorList>
    </citation>
    <scope>NUCLEOTIDE SEQUENCE [LARGE SCALE GENOMIC DNA]</scope>
    <source>
        <strain evidence="8">JAX WOST 10</strain>
    </source>
</reference>
<accession>A0AAN7Q3U2</accession>
<organism evidence="8 9">
    <name type="scientific">Mycteria americana</name>
    <name type="common">Wood stork</name>
    <dbReference type="NCBI Taxonomy" id="33587"/>
    <lineage>
        <taxon>Eukaryota</taxon>
        <taxon>Metazoa</taxon>
        <taxon>Chordata</taxon>
        <taxon>Craniata</taxon>
        <taxon>Vertebrata</taxon>
        <taxon>Euteleostomi</taxon>
        <taxon>Archelosauria</taxon>
        <taxon>Archosauria</taxon>
        <taxon>Dinosauria</taxon>
        <taxon>Saurischia</taxon>
        <taxon>Theropoda</taxon>
        <taxon>Coelurosauria</taxon>
        <taxon>Aves</taxon>
        <taxon>Neognathae</taxon>
        <taxon>Neoaves</taxon>
        <taxon>Aequornithes</taxon>
        <taxon>Ciconiiformes</taxon>
        <taxon>Ciconiidae</taxon>
        <taxon>Mycteria</taxon>
    </lineage>
</organism>
<dbReference type="AlphaFoldDB" id="A0AAN7Q3U2"/>
<dbReference type="InterPro" id="IPR025136">
    <property type="entry name" value="MAP3K_TRAF-bd"/>
</dbReference>
<evidence type="ECO:0000259" key="7">
    <source>
        <dbReference type="Pfam" id="PF19039"/>
    </source>
</evidence>
<evidence type="ECO:0000256" key="3">
    <source>
        <dbReference type="ARBA" id="ARBA00022741"/>
    </source>
</evidence>
<proteinExistence type="predicted"/>